<comment type="subcellular location">
    <subcellularLocation>
        <location evidence="2">Cell membrane</location>
        <topology evidence="2">Single-pass type II membrane protein</topology>
    </subcellularLocation>
    <subcellularLocation>
        <location evidence="7">Membrane</location>
        <topology evidence="7">Single-pass type II membrane protein</topology>
    </subcellularLocation>
</comment>
<keyword evidence="7" id="KW-0472">Membrane</keyword>
<accession>A0A1T4LXX2</accession>
<feature type="domain" description="Peptidase S26" evidence="8">
    <location>
        <begin position="38"/>
        <end position="186"/>
    </location>
</feature>
<dbReference type="GO" id="GO:0009003">
    <property type="term" value="F:signal peptidase activity"/>
    <property type="evidence" value="ECO:0007669"/>
    <property type="project" value="UniProtKB-EC"/>
</dbReference>
<proteinExistence type="inferred from homology"/>
<comment type="catalytic activity">
    <reaction evidence="1 7">
        <text>Cleavage of hydrophobic, N-terminal signal or leader sequences from secreted and periplasmic proteins.</text>
        <dbReference type="EC" id="3.4.21.89"/>
    </reaction>
</comment>
<evidence type="ECO:0000256" key="5">
    <source>
        <dbReference type="ARBA" id="ARBA00022801"/>
    </source>
</evidence>
<dbReference type="RefSeq" id="WP_078786840.1">
    <property type="nucleotide sequence ID" value="NZ_CACZYW010000001.1"/>
</dbReference>
<dbReference type="InterPro" id="IPR019533">
    <property type="entry name" value="Peptidase_S26"/>
</dbReference>
<dbReference type="InterPro" id="IPR019758">
    <property type="entry name" value="Pept_S26A_signal_pept_1_CS"/>
</dbReference>
<evidence type="ECO:0000259" key="8">
    <source>
        <dbReference type="Pfam" id="PF10502"/>
    </source>
</evidence>
<dbReference type="GO" id="GO:0006465">
    <property type="term" value="P:signal peptide processing"/>
    <property type="evidence" value="ECO:0007669"/>
    <property type="project" value="InterPro"/>
</dbReference>
<evidence type="ECO:0000256" key="3">
    <source>
        <dbReference type="ARBA" id="ARBA00009370"/>
    </source>
</evidence>
<dbReference type="EC" id="3.4.21.89" evidence="4 7"/>
<dbReference type="GO" id="GO:0005886">
    <property type="term" value="C:plasma membrane"/>
    <property type="evidence" value="ECO:0007669"/>
    <property type="project" value="UniProtKB-SubCell"/>
</dbReference>
<dbReference type="Pfam" id="PF10502">
    <property type="entry name" value="Peptidase_S26"/>
    <property type="match status" value="1"/>
</dbReference>
<dbReference type="PROSITE" id="PS00761">
    <property type="entry name" value="SPASE_I_3"/>
    <property type="match status" value="1"/>
</dbReference>
<dbReference type="PANTHER" id="PTHR43390:SF1">
    <property type="entry name" value="CHLOROPLAST PROCESSING PEPTIDASE"/>
    <property type="match status" value="1"/>
</dbReference>
<feature type="active site" evidence="6">
    <location>
        <position position="65"/>
    </location>
</feature>
<evidence type="ECO:0000313" key="10">
    <source>
        <dbReference type="Proteomes" id="UP000189857"/>
    </source>
</evidence>
<comment type="similarity">
    <text evidence="3 7">Belongs to the peptidase S26 family.</text>
</comment>
<feature type="active site" evidence="6">
    <location>
        <position position="107"/>
    </location>
</feature>
<dbReference type="PROSITE" id="PS00760">
    <property type="entry name" value="SPASE_I_2"/>
    <property type="match status" value="1"/>
</dbReference>
<keyword evidence="10" id="KW-1185">Reference proteome</keyword>
<dbReference type="Gene3D" id="2.10.109.10">
    <property type="entry name" value="Umud Fragment, subunit A"/>
    <property type="match status" value="1"/>
</dbReference>
<dbReference type="GO" id="GO:0004252">
    <property type="term" value="F:serine-type endopeptidase activity"/>
    <property type="evidence" value="ECO:0007669"/>
    <property type="project" value="InterPro"/>
</dbReference>
<dbReference type="AlphaFoldDB" id="A0A1T4LXX2"/>
<dbReference type="InterPro" id="IPR000223">
    <property type="entry name" value="Pept_S26A_signal_pept_1"/>
</dbReference>
<evidence type="ECO:0000313" key="9">
    <source>
        <dbReference type="EMBL" id="SJZ59517.1"/>
    </source>
</evidence>
<keyword evidence="7" id="KW-0812">Transmembrane</keyword>
<name>A0A1T4LXX2_9FIRM</name>
<dbReference type="PANTHER" id="PTHR43390">
    <property type="entry name" value="SIGNAL PEPTIDASE I"/>
    <property type="match status" value="1"/>
</dbReference>
<evidence type="ECO:0000256" key="2">
    <source>
        <dbReference type="ARBA" id="ARBA00004401"/>
    </source>
</evidence>
<protein>
    <recommendedName>
        <fullName evidence="4 7">Signal peptidase I</fullName>
        <ecNumber evidence="4 7">3.4.21.89</ecNumber>
    </recommendedName>
</protein>
<reference evidence="9 10" key="1">
    <citation type="submission" date="2017-02" db="EMBL/GenBank/DDBJ databases">
        <authorList>
            <person name="Peterson S.W."/>
        </authorList>
    </citation>
    <scope>NUCLEOTIDE SEQUENCE [LARGE SCALE GENOMIC DNA]</scope>
    <source>
        <strain evidence="9 10">ATCC 17233</strain>
    </source>
</reference>
<dbReference type="InterPro" id="IPR036286">
    <property type="entry name" value="LexA/Signal_pep-like_sf"/>
</dbReference>
<keyword evidence="7" id="KW-0645">Protease</keyword>
<evidence type="ECO:0000256" key="7">
    <source>
        <dbReference type="RuleBase" id="RU362042"/>
    </source>
</evidence>
<feature type="transmembrane region" description="Helical" evidence="7">
    <location>
        <begin position="34"/>
        <end position="56"/>
    </location>
</feature>
<dbReference type="SUPFAM" id="SSF51306">
    <property type="entry name" value="LexA/Signal peptidase"/>
    <property type="match status" value="1"/>
</dbReference>
<sequence>MDDLKRRKQKNIVDFSLVKSEKKIKGKKKPLKKLEFYIILIASALVFGFAFVTFMYQTVTMKGPSMQGTIEDEDVVVVSKMRKFIKGVHVNDVIAVKRSKDTYYSIKRVVAKPGDSVQIIGGKLYVNDELQEKFKDQIIVNPGNASNKIVLEKNQFYVLGDNVNNSDDSRFPAVGIVQKTDITGIVIYKLSPKEHKGKVK</sequence>
<dbReference type="CDD" id="cd06530">
    <property type="entry name" value="S26_SPase_I"/>
    <property type="match status" value="1"/>
</dbReference>
<keyword evidence="5 7" id="KW-0378">Hydrolase</keyword>
<organism evidence="9 10">
    <name type="scientific">Eubacterium ruminantium</name>
    <dbReference type="NCBI Taxonomy" id="42322"/>
    <lineage>
        <taxon>Bacteria</taxon>
        <taxon>Bacillati</taxon>
        <taxon>Bacillota</taxon>
        <taxon>Clostridia</taxon>
        <taxon>Eubacteriales</taxon>
        <taxon>Eubacteriaceae</taxon>
        <taxon>Eubacterium</taxon>
    </lineage>
</organism>
<dbReference type="EMBL" id="FUXA01000006">
    <property type="protein sequence ID" value="SJZ59517.1"/>
    <property type="molecule type" value="Genomic_DNA"/>
</dbReference>
<dbReference type="Proteomes" id="UP000189857">
    <property type="component" value="Unassembled WGS sequence"/>
</dbReference>
<evidence type="ECO:0000256" key="1">
    <source>
        <dbReference type="ARBA" id="ARBA00000677"/>
    </source>
</evidence>
<dbReference type="NCBIfam" id="TIGR02227">
    <property type="entry name" value="sigpep_I_bact"/>
    <property type="match status" value="1"/>
</dbReference>
<evidence type="ECO:0000256" key="4">
    <source>
        <dbReference type="ARBA" id="ARBA00013208"/>
    </source>
</evidence>
<evidence type="ECO:0000256" key="6">
    <source>
        <dbReference type="PIRSR" id="PIRSR600223-1"/>
    </source>
</evidence>
<dbReference type="OrthoDB" id="9802919at2"/>
<dbReference type="PRINTS" id="PR00727">
    <property type="entry name" value="LEADERPTASE"/>
</dbReference>
<dbReference type="InterPro" id="IPR019757">
    <property type="entry name" value="Pept_S26A_signal_pept_1_Lys-AS"/>
</dbReference>
<keyword evidence="7" id="KW-1133">Transmembrane helix</keyword>
<gene>
    <name evidence="9" type="ORF">SAMN02745110_00995</name>
</gene>